<feature type="signal peptide" evidence="1">
    <location>
        <begin position="1"/>
        <end position="22"/>
    </location>
</feature>
<dbReference type="EMBL" id="QGHB01000001">
    <property type="protein sequence ID" value="PWK90482.1"/>
    <property type="molecule type" value="Genomic_DNA"/>
</dbReference>
<dbReference type="InterPro" id="IPR012334">
    <property type="entry name" value="Pectin_lyas_fold"/>
</dbReference>
<keyword evidence="3" id="KW-0456">Lyase</keyword>
<keyword evidence="1" id="KW-0732">Signal</keyword>
<sequence length="330" mass="35126">MRLLSAFAALIALFGAVTPAQAEAMPQCGQVLTTNFTLMGDWDCGNGPALIVGANGVKINLNGHTLSGTPAISMTGVDGTTIRNGTIPSNIVADNATNTRFVDMAIGQPSPNATYLWNGTTSVTFVRSKLDMWRFNCGARCHLLRSKFSMNQIGAKTLVIQGDQGQPNLVNFVGAVEADVVNTKLNAFSIGGSERLTIRDSELDGFEVIATGRLELLRNTFSGGNWVGVHRPVNGVIRGNRFEKMRSAGLFVDPKETLTGPLVIERNTFAENVGDGLRIDVPVPLDITVRKNTSENNGQFGMWATAGTVTDGGKNVSNNDALGCYTIVCA</sequence>
<evidence type="ECO:0000256" key="1">
    <source>
        <dbReference type="SAM" id="SignalP"/>
    </source>
</evidence>
<accession>A0A316IAA5</accession>
<dbReference type="Pfam" id="PF13229">
    <property type="entry name" value="Beta_helix"/>
    <property type="match status" value="1"/>
</dbReference>
<comment type="caution">
    <text evidence="3">The sequence shown here is derived from an EMBL/GenBank/DDBJ whole genome shotgun (WGS) entry which is preliminary data.</text>
</comment>
<evidence type="ECO:0000259" key="2">
    <source>
        <dbReference type="Pfam" id="PF13229"/>
    </source>
</evidence>
<dbReference type="Proteomes" id="UP000246005">
    <property type="component" value="Unassembled WGS sequence"/>
</dbReference>
<organism evidence="3 4">
    <name type="scientific">Lentzea atacamensis</name>
    <dbReference type="NCBI Taxonomy" id="531938"/>
    <lineage>
        <taxon>Bacteria</taxon>
        <taxon>Bacillati</taxon>
        <taxon>Actinomycetota</taxon>
        <taxon>Actinomycetes</taxon>
        <taxon>Pseudonocardiales</taxon>
        <taxon>Pseudonocardiaceae</taxon>
        <taxon>Lentzea</taxon>
    </lineage>
</organism>
<dbReference type="SUPFAM" id="SSF51126">
    <property type="entry name" value="Pectin lyase-like"/>
    <property type="match status" value="1"/>
</dbReference>
<dbReference type="InterPro" id="IPR011050">
    <property type="entry name" value="Pectin_lyase_fold/virulence"/>
</dbReference>
<protein>
    <submittedName>
        <fullName evidence="3">Parallel beta helix pectate lyase-like protein</fullName>
    </submittedName>
</protein>
<proteinExistence type="predicted"/>
<dbReference type="InterPro" id="IPR039448">
    <property type="entry name" value="Beta_helix"/>
</dbReference>
<reference evidence="3 4" key="1">
    <citation type="submission" date="2018-05" db="EMBL/GenBank/DDBJ databases">
        <title>Genomic Encyclopedia of Type Strains, Phase IV (KMG-IV): sequencing the most valuable type-strain genomes for metagenomic binning, comparative biology and taxonomic classification.</title>
        <authorList>
            <person name="Goeker M."/>
        </authorList>
    </citation>
    <scope>NUCLEOTIDE SEQUENCE [LARGE SCALE GENOMIC DNA]</scope>
    <source>
        <strain evidence="3 4">DSM 45480</strain>
    </source>
</reference>
<feature type="domain" description="Right handed beta helix" evidence="2">
    <location>
        <begin position="195"/>
        <end position="319"/>
    </location>
</feature>
<gene>
    <name evidence="3" type="ORF">C8D88_101498</name>
</gene>
<dbReference type="InterPro" id="IPR006626">
    <property type="entry name" value="PbH1"/>
</dbReference>
<evidence type="ECO:0000313" key="4">
    <source>
        <dbReference type="Proteomes" id="UP000246005"/>
    </source>
</evidence>
<name>A0A316IAA5_9PSEU</name>
<evidence type="ECO:0000313" key="3">
    <source>
        <dbReference type="EMBL" id="PWK90482.1"/>
    </source>
</evidence>
<dbReference type="AlphaFoldDB" id="A0A316IAA5"/>
<dbReference type="RefSeq" id="WP_109629544.1">
    <property type="nucleotide sequence ID" value="NZ_QGHB01000001.1"/>
</dbReference>
<feature type="chain" id="PRO_5016306739" evidence="1">
    <location>
        <begin position="23"/>
        <end position="330"/>
    </location>
</feature>
<dbReference type="GO" id="GO:0016829">
    <property type="term" value="F:lyase activity"/>
    <property type="evidence" value="ECO:0007669"/>
    <property type="project" value="UniProtKB-KW"/>
</dbReference>
<dbReference type="Gene3D" id="2.160.20.10">
    <property type="entry name" value="Single-stranded right-handed beta-helix, Pectin lyase-like"/>
    <property type="match status" value="1"/>
</dbReference>
<dbReference type="SMART" id="SM00710">
    <property type="entry name" value="PbH1"/>
    <property type="match status" value="3"/>
</dbReference>